<feature type="compositionally biased region" description="Basic residues" evidence="1">
    <location>
        <begin position="84"/>
        <end position="94"/>
    </location>
</feature>
<protein>
    <submittedName>
        <fullName evidence="2">Uncharacterized protein</fullName>
    </submittedName>
</protein>
<name>A0ABQ7E1Z4_BRACR</name>
<evidence type="ECO:0000256" key="1">
    <source>
        <dbReference type="SAM" id="MobiDB-lite"/>
    </source>
</evidence>
<sequence>MQLHRLTRTSLWRRNRSLIHHRFLFKHVRVTSYLHTCLLVRPHMGSHAMQSKRHHREVYLRHRRLRLFPNRMLRRRSQPSGHTSRIHTQRLRQS</sequence>
<keyword evidence="3" id="KW-1185">Reference proteome</keyword>
<proteinExistence type="predicted"/>
<feature type="region of interest" description="Disordered" evidence="1">
    <location>
        <begin position="72"/>
        <end position="94"/>
    </location>
</feature>
<reference evidence="2 3" key="1">
    <citation type="journal article" date="2020" name="BMC Genomics">
        <title>Intraspecific diversification of the crop wild relative Brassica cretica Lam. using demographic model selection.</title>
        <authorList>
            <person name="Kioukis A."/>
            <person name="Michalopoulou V.A."/>
            <person name="Briers L."/>
            <person name="Pirintsos S."/>
            <person name="Studholme D.J."/>
            <person name="Pavlidis P."/>
            <person name="Sarris P.F."/>
        </authorList>
    </citation>
    <scope>NUCLEOTIDE SEQUENCE [LARGE SCALE GENOMIC DNA]</scope>
    <source>
        <strain evidence="3">cv. PFS-1207/04</strain>
    </source>
</reference>
<gene>
    <name evidence="2" type="ORF">DY000_02020875</name>
</gene>
<accession>A0ABQ7E1Z4</accession>
<dbReference type="EMBL" id="QGKV02000299">
    <property type="protein sequence ID" value="KAF3590513.1"/>
    <property type="molecule type" value="Genomic_DNA"/>
</dbReference>
<organism evidence="2 3">
    <name type="scientific">Brassica cretica</name>
    <name type="common">Mustard</name>
    <dbReference type="NCBI Taxonomy" id="69181"/>
    <lineage>
        <taxon>Eukaryota</taxon>
        <taxon>Viridiplantae</taxon>
        <taxon>Streptophyta</taxon>
        <taxon>Embryophyta</taxon>
        <taxon>Tracheophyta</taxon>
        <taxon>Spermatophyta</taxon>
        <taxon>Magnoliopsida</taxon>
        <taxon>eudicotyledons</taxon>
        <taxon>Gunneridae</taxon>
        <taxon>Pentapetalae</taxon>
        <taxon>rosids</taxon>
        <taxon>malvids</taxon>
        <taxon>Brassicales</taxon>
        <taxon>Brassicaceae</taxon>
        <taxon>Brassiceae</taxon>
        <taxon>Brassica</taxon>
    </lineage>
</organism>
<evidence type="ECO:0000313" key="2">
    <source>
        <dbReference type="EMBL" id="KAF3590513.1"/>
    </source>
</evidence>
<comment type="caution">
    <text evidence="2">The sequence shown here is derived from an EMBL/GenBank/DDBJ whole genome shotgun (WGS) entry which is preliminary data.</text>
</comment>
<dbReference type="Proteomes" id="UP000266723">
    <property type="component" value="Unassembled WGS sequence"/>
</dbReference>
<evidence type="ECO:0000313" key="3">
    <source>
        <dbReference type="Proteomes" id="UP000266723"/>
    </source>
</evidence>